<evidence type="ECO:0000259" key="1">
    <source>
        <dbReference type="Pfam" id="PF01609"/>
    </source>
</evidence>
<dbReference type="GO" id="GO:0004803">
    <property type="term" value="F:transposase activity"/>
    <property type="evidence" value="ECO:0007669"/>
    <property type="project" value="InterPro"/>
</dbReference>
<dbReference type="InterPro" id="IPR002559">
    <property type="entry name" value="Transposase_11"/>
</dbReference>
<dbReference type="GO" id="GO:0006313">
    <property type="term" value="P:DNA transposition"/>
    <property type="evidence" value="ECO:0007669"/>
    <property type="project" value="InterPro"/>
</dbReference>
<dbReference type="SUPFAM" id="SSF53098">
    <property type="entry name" value="Ribonuclease H-like"/>
    <property type="match status" value="1"/>
</dbReference>
<proteinExistence type="predicted"/>
<feature type="domain" description="Transposase IS4-like" evidence="1">
    <location>
        <begin position="9"/>
        <end position="222"/>
    </location>
</feature>
<reference evidence="2" key="1">
    <citation type="submission" date="2017-12" db="EMBL/GenBank/DDBJ databases">
        <authorList>
            <person name="Thomas-White K."/>
            <person name="Wolfe A.J."/>
        </authorList>
    </citation>
    <scope>NUCLEOTIDE SEQUENCE</scope>
    <source>
        <strain evidence="2">UMB0763</strain>
    </source>
</reference>
<evidence type="ECO:0000313" key="2">
    <source>
        <dbReference type="EMBL" id="WOT01975.1"/>
    </source>
</evidence>
<dbReference type="EMBL" id="CP136958">
    <property type="protein sequence ID" value="WOT01975.1"/>
    <property type="molecule type" value="Genomic_DNA"/>
</dbReference>
<sequence>MRETKLKTHTMLPMIRRMQEAYKLSGVTVVADAGMFSAANKKAIVDSGLHYILSVKTPNLPEVIAEWKKDNPGTDYEHGQVWRQPSFTDGRKSGAPDSVTFYHYSRDRARRTLKGITEQLGKAKRAVAGETSIKRNKYVDLKAPNKKVNYALAKKHTDLAGIKGYETDLVTMPAHDVITYYRRLINVERSFRMKKSDLKARPIYHRTEDSINAHITIVTAALAAAHEMVEYFGMTLKKLVRTLRRYRSFELEVNGQTIHATVPLPDNIHTLVNNILHPPRVH</sequence>
<evidence type="ECO:0000313" key="3">
    <source>
        <dbReference type="Proteomes" id="UP000234560"/>
    </source>
</evidence>
<dbReference type="KEGG" id="cpyr:CYJ47_12105"/>
<dbReference type="GO" id="GO:0003677">
    <property type="term" value="F:DNA binding"/>
    <property type="evidence" value="ECO:0007669"/>
    <property type="project" value="InterPro"/>
</dbReference>
<dbReference type="AlphaFoldDB" id="A0AAF0YR86"/>
<name>A0AAF0YR86_9CORY</name>
<dbReference type="Pfam" id="PF01609">
    <property type="entry name" value="DDE_Tnp_1"/>
    <property type="match status" value="1"/>
</dbReference>
<organism evidence="2 3">
    <name type="scientific">Corynebacterium pyruviciproducens</name>
    <dbReference type="NCBI Taxonomy" id="598660"/>
    <lineage>
        <taxon>Bacteria</taxon>
        <taxon>Bacillati</taxon>
        <taxon>Actinomycetota</taxon>
        <taxon>Actinomycetes</taxon>
        <taxon>Mycobacteriales</taxon>
        <taxon>Corynebacteriaceae</taxon>
        <taxon>Corynebacterium</taxon>
    </lineage>
</organism>
<gene>
    <name evidence="2" type="ORF">CYJ47_12105</name>
</gene>
<accession>A0AAF0YR86</accession>
<dbReference type="RefSeq" id="WP_317858504.1">
    <property type="nucleotide sequence ID" value="NZ_CP136958.1"/>
</dbReference>
<reference evidence="2" key="2">
    <citation type="submission" date="2023-10" db="EMBL/GenBank/DDBJ databases">
        <authorList>
            <person name="Choi B."/>
        </authorList>
    </citation>
    <scope>NUCLEOTIDE SEQUENCE</scope>
    <source>
        <strain evidence="2">UMB0763</strain>
    </source>
</reference>
<protein>
    <submittedName>
        <fullName evidence="2">Transposase</fullName>
    </submittedName>
</protein>
<dbReference type="InterPro" id="IPR012337">
    <property type="entry name" value="RNaseH-like_sf"/>
</dbReference>
<dbReference type="Proteomes" id="UP000234560">
    <property type="component" value="Chromosome"/>
</dbReference>